<accession>A0A2S4UDF8</accession>
<evidence type="ECO:0000313" key="2">
    <source>
        <dbReference type="EMBL" id="POV95251.1"/>
    </source>
</evidence>
<comment type="caution">
    <text evidence="2">The sequence shown here is derived from an EMBL/GenBank/DDBJ whole genome shotgun (WGS) entry which is preliminary data.</text>
</comment>
<organism evidence="2 3">
    <name type="scientific">Puccinia striiformis</name>
    <dbReference type="NCBI Taxonomy" id="27350"/>
    <lineage>
        <taxon>Eukaryota</taxon>
        <taxon>Fungi</taxon>
        <taxon>Dikarya</taxon>
        <taxon>Basidiomycota</taxon>
        <taxon>Pucciniomycotina</taxon>
        <taxon>Pucciniomycetes</taxon>
        <taxon>Pucciniales</taxon>
        <taxon>Pucciniaceae</taxon>
        <taxon>Puccinia</taxon>
    </lineage>
</organism>
<evidence type="ECO:0000256" key="1">
    <source>
        <dbReference type="SAM" id="MobiDB-lite"/>
    </source>
</evidence>
<dbReference type="VEuPathDB" id="FungiDB:PSHT_16410"/>
<feature type="region of interest" description="Disordered" evidence="1">
    <location>
        <begin position="157"/>
        <end position="196"/>
    </location>
</feature>
<sequence length="382" mass="42353">MSNIIFDRSTYKTPETTPAPDRDPMDLESPLVTNPIGHMLPGPGYRAPHLVNVTTDFRLYISDKAEGAKAKLVLATSQTRCQSLASAKPAITWTVTIPNYPDWKAPGERLLSESSFKRWMSALQTGLKTKATLVLKMPNPSAALARARNKDILQRKALRDAARRSTRASGSQLQSQSQSHGPQDPSLSDSDTEGSDIKANNFDNLNVYMNKIYKAHRANIHYDRNRPVYLDPLDKKRYILLTVGNCQEWAQAWIDRKSGVSLTSPPRSLKYETLSAKQAAALEGVAAHHHDTTSLTLLDNQVTAPALDPTSIGDYLEFIGFHHNRQQLLDILIANKLTSYRIFGTSHMTTNHLINLHILPGVAASLCDNVAQYSQHLAGHNN</sequence>
<dbReference type="VEuPathDB" id="FungiDB:PSTT_16351"/>
<name>A0A2S4UDF8_9BASI</name>
<dbReference type="AlphaFoldDB" id="A0A2S4UDF8"/>
<proteinExistence type="predicted"/>
<feature type="region of interest" description="Disordered" evidence="1">
    <location>
        <begin position="1"/>
        <end position="26"/>
    </location>
</feature>
<evidence type="ECO:0000313" key="3">
    <source>
        <dbReference type="Proteomes" id="UP000239156"/>
    </source>
</evidence>
<dbReference type="EMBL" id="PKSL01000354">
    <property type="protein sequence ID" value="POV95251.1"/>
    <property type="molecule type" value="Genomic_DNA"/>
</dbReference>
<protein>
    <submittedName>
        <fullName evidence="2">Uncharacterized protein</fullName>
    </submittedName>
</protein>
<keyword evidence="3" id="KW-1185">Reference proteome</keyword>
<dbReference type="Proteomes" id="UP000239156">
    <property type="component" value="Unassembled WGS sequence"/>
</dbReference>
<gene>
    <name evidence="2" type="ORF">PSTT_16351</name>
</gene>
<reference evidence="2" key="1">
    <citation type="submission" date="2017-12" db="EMBL/GenBank/DDBJ databases">
        <title>Gene loss provides genomic basis for host adaptation in cereal stripe rust fungi.</title>
        <authorList>
            <person name="Xia C."/>
        </authorList>
    </citation>
    <scope>NUCLEOTIDE SEQUENCE [LARGE SCALE GENOMIC DNA]</scope>
    <source>
        <strain evidence="2">93-210</strain>
    </source>
</reference>
<feature type="compositionally biased region" description="Low complexity" evidence="1">
    <location>
        <begin position="169"/>
        <end position="183"/>
    </location>
</feature>